<accession>A0A397TLZ0</accession>
<evidence type="ECO:0000313" key="1">
    <source>
        <dbReference type="EMBL" id="RIA99260.1"/>
    </source>
</evidence>
<organism evidence="1 2">
    <name type="scientific">Glomus cerebriforme</name>
    <dbReference type="NCBI Taxonomy" id="658196"/>
    <lineage>
        <taxon>Eukaryota</taxon>
        <taxon>Fungi</taxon>
        <taxon>Fungi incertae sedis</taxon>
        <taxon>Mucoromycota</taxon>
        <taxon>Glomeromycotina</taxon>
        <taxon>Glomeromycetes</taxon>
        <taxon>Glomerales</taxon>
        <taxon>Glomeraceae</taxon>
        <taxon>Glomus</taxon>
    </lineage>
</organism>
<dbReference type="AlphaFoldDB" id="A0A397TLZ0"/>
<name>A0A397TLZ0_9GLOM</name>
<dbReference type="OrthoDB" id="2395702at2759"/>
<comment type="caution">
    <text evidence="1">The sequence shown here is derived from an EMBL/GenBank/DDBJ whole genome shotgun (WGS) entry which is preliminary data.</text>
</comment>
<sequence length="57" mass="6724">MKAAFSQYLKYLKLYQEEFDISIAQDDNFSDISVRMDSEELFDYSSDQGICYGQVDY</sequence>
<reference evidence="1 2" key="1">
    <citation type="submission" date="2018-06" db="EMBL/GenBank/DDBJ databases">
        <title>Comparative genomics reveals the genomic features of Rhizophagus irregularis, R. cerebriforme, R. diaphanum and Gigaspora rosea, and their symbiotic lifestyle signature.</title>
        <authorList>
            <person name="Morin E."/>
            <person name="San Clemente H."/>
            <person name="Chen E.C.H."/>
            <person name="De La Providencia I."/>
            <person name="Hainaut M."/>
            <person name="Kuo A."/>
            <person name="Kohler A."/>
            <person name="Murat C."/>
            <person name="Tang N."/>
            <person name="Roy S."/>
            <person name="Loubradou J."/>
            <person name="Henrissat B."/>
            <person name="Grigoriev I.V."/>
            <person name="Corradi N."/>
            <person name="Roux C."/>
            <person name="Martin F.M."/>
        </authorList>
    </citation>
    <scope>NUCLEOTIDE SEQUENCE [LARGE SCALE GENOMIC DNA]</scope>
    <source>
        <strain evidence="1 2">DAOM 227022</strain>
    </source>
</reference>
<evidence type="ECO:0000313" key="2">
    <source>
        <dbReference type="Proteomes" id="UP000265703"/>
    </source>
</evidence>
<protein>
    <submittedName>
        <fullName evidence="1">Uncharacterized protein</fullName>
    </submittedName>
</protein>
<dbReference type="EMBL" id="QKYT01000006">
    <property type="protein sequence ID" value="RIA99260.1"/>
    <property type="molecule type" value="Genomic_DNA"/>
</dbReference>
<gene>
    <name evidence="1" type="ORF">C1645_811744</name>
</gene>
<keyword evidence="2" id="KW-1185">Reference proteome</keyword>
<proteinExistence type="predicted"/>
<dbReference type="Proteomes" id="UP000265703">
    <property type="component" value="Unassembled WGS sequence"/>
</dbReference>